<protein>
    <submittedName>
        <fullName evidence="2">Uncharacterized protein</fullName>
    </submittedName>
</protein>
<accession>A0A2J8AGD2</accession>
<evidence type="ECO:0000313" key="2">
    <source>
        <dbReference type="EMBL" id="PNH11579.1"/>
    </source>
</evidence>
<name>A0A2J8AGD2_9CHLO</name>
<feature type="region of interest" description="Disordered" evidence="1">
    <location>
        <begin position="357"/>
        <end position="389"/>
    </location>
</feature>
<feature type="region of interest" description="Disordered" evidence="1">
    <location>
        <begin position="615"/>
        <end position="648"/>
    </location>
</feature>
<feature type="non-terminal residue" evidence="2">
    <location>
        <position position="1094"/>
    </location>
</feature>
<feature type="compositionally biased region" description="Low complexity" evidence="1">
    <location>
        <begin position="150"/>
        <end position="172"/>
    </location>
</feature>
<gene>
    <name evidence="2" type="ORF">TSOC_001636</name>
</gene>
<reference evidence="2 3" key="1">
    <citation type="journal article" date="2017" name="Mol. Biol. Evol.">
        <title>The 4-celled Tetrabaena socialis nuclear genome reveals the essential components for genetic control of cell number at the origin of multicellularity in the volvocine lineage.</title>
        <authorList>
            <person name="Featherston J."/>
            <person name="Arakaki Y."/>
            <person name="Hanschen E.R."/>
            <person name="Ferris P.J."/>
            <person name="Michod R.E."/>
            <person name="Olson B.J.S.C."/>
            <person name="Nozaki H."/>
            <person name="Durand P.M."/>
        </authorList>
    </citation>
    <scope>NUCLEOTIDE SEQUENCE [LARGE SCALE GENOMIC DNA]</scope>
    <source>
        <strain evidence="2 3">NIES-571</strain>
    </source>
</reference>
<dbReference type="AlphaFoldDB" id="A0A2J8AGD2"/>
<dbReference type="EMBL" id="PGGS01000027">
    <property type="protein sequence ID" value="PNH11579.1"/>
    <property type="molecule type" value="Genomic_DNA"/>
</dbReference>
<comment type="caution">
    <text evidence="2">The sequence shown here is derived from an EMBL/GenBank/DDBJ whole genome shotgun (WGS) entry which is preliminary data.</text>
</comment>
<feature type="region of interest" description="Disordered" evidence="1">
    <location>
        <begin position="148"/>
        <end position="214"/>
    </location>
</feature>
<organism evidence="2 3">
    <name type="scientific">Tetrabaena socialis</name>
    <dbReference type="NCBI Taxonomy" id="47790"/>
    <lineage>
        <taxon>Eukaryota</taxon>
        <taxon>Viridiplantae</taxon>
        <taxon>Chlorophyta</taxon>
        <taxon>core chlorophytes</taxon>
        <taxon>Chlorophyceae</taxon>
        <taxon>CS clade</taxon>
        <taxon>Chlamydomonadales</taxon>
        <taxon>Tetrabaenaceae</taxon>
        <taxon>Tetrabaena</taxon>
    </lineage>
</organism>
<feature type="compositionally biased region" description="Low complexity" evidence="1">
    <location>
        <begin position="623"/>
        <end position="648"/>
    </location>
</feature>
<feature type="region of interest" description="Disordered" evidence="1">
    <location>
        <begin position="826"/>
        <end position="850"/>
    </location>
</feature>
<feature type="region of interest" description="Disordered" evidence="1">
    <location>
        <begin position="68"/>
        <end position="125"/>
    </location>
</feature>
<feature type="compositionally biased region" description="Low complexity" evidence="1">
    <location>
        <begin position="109"/>
        <end position="123"/>
    </location>
</feature>
<feature type="compositionally biased region" description="Acidic residues" evidence="1">
    <location>
        <begin position="85"/>
        <end position="97"/>
    </location>
</feature>
<proteinExistence type="predicted"/>
<sequence length="1094" mass="117050">MAESWLYHSSRGTVTYLFDTLTRTSGSKPAMKLEAKFPDRASEGWLPPGELLKAQFLANKKDLLSKAPASTDKRKAVAASVKAEEEPEEGYESEYEDDYRSTHSHAHAHVSFAHSSSSSQHDATLTPEQSRLINVLRVAAFVDRTPDNCSASGPAAPASQAAALASQHSSNAPGQVRPAPQVDSYPNASPYPWHAPGKARPRPLPTSLDSDGWYSSTTRAFTQEQPPRPADSAEALATLTAQQVPLSFEPSEVKPDVYPPLRLATRATPERAAYPPAPRAPEATISFPLSLTSLPLVEAVLAFSHAHSNQETADQCNVLLAEMVAKLRNELGPSTPTARATQPANVRFAPPFAVVTHQGSGAAQAEPAQPSSNSGQLQPDPPSALASERSTQFTPMPHAMRRGEIGSVSYTSSGPRPAYRSLHQIPSEEMAELLSSNLAAAGYFKAKQYMFYYPSGGLALKGFPGKIAALRDQCANTSLMSVSAARRLGLTVIKTTTRLTSSSQPDSGVLGELDTHGIVVTLLPGTPHAVDLPLTQTLVVSDSTLFDFLVGNEQMRSVADYVMQYPTARLHFKPNIVEAPEHTLAMPMTKGPESKSALAVRHVTFCSSASPSHALGGGNHVTVPAPSSDSGPVPSSDSAPGPPNNSSAAAAAFANSGYAPEHQKAFLHALSAKDQPSGASSNAKAPAMPHIPVVHPAGAAYGIRAPEAPLSSNQVTSDQARLIRELRASAFNDRTTTEPATTIKPPRASLWQLLMRWRRPHKPRSTRRQHTRLARIKRKASAFVSNLRFKVKRAARALFSPLASAALVCAAAVESSLHVTTEVTFERGERQEKRAGKRKKHEPRNPVPRHACKGRSWTGLLTFALTLFLLSSFSVHVGATHAQNTGINGVTLTSQLLATGGLLCSSASEVRSGQAVPGLPDWHTPGPHSASFAAALASVETFSFDGRTAAAACERYHKDEDCGWVWGNSQHLSANQHASLQAIVRQRKHTAFAYSMEELPGDCGDQVPFRLDLNTDRPIVPSPRRYRPTGGLFLEGKCRSTMTAQASHCAPTIGVTAQQMEAHALVDNTRGLLAPKHLTALQGALVMQEAAGRK</sequence>
<evidence type="ECO:0000256" key="1">
    <source>
        <dbReference type="SAM" id="MobiDB-lite"/>
    </source>
</evidence>
<keyword evidence="3" id="KW-1185">Reference proteome</keyword>
<evidence type="ECO:0000313" key="3">
    <source>
        <dbReference type="Proteomes" id="UP000236333"/>
    </source>
</evidence>
<dbReference type="Proteomes" id="UP000236333">
    <property type="component" value="Unassembled WGS sequence"/>
</dbReference>